<comment type="similarity">
    <text evidence="1">Belongs to the glycosyltransferase 28 family.</text>
</comment>
<evidence type="ECO:0000259" key="5">
    <source>
        <dbReference type="Pfam" id="PF21036"/>
    </source>
</evidence>
<dbReference type="Pfam" id="PF06722">
    <property type="entry name" value="EryCIII-like_C"/>
    <property type="match status" value="1"/>
</dbReference>
<sequence length="419" mass="44508">MARILFTTQPASGHLRPLVPVAQAARDRGHTVAVCAPACMAEEIRGFGLEHLTGGYDWRYEIYRTLPPGYRDQDFATAADTFRALGEPLTRAFAGHIARGTAADILKLAPEWRPDLIVRELDELGGYLAAEALGVPHVPVISFGGLDGVTGEVLGPVLDEGRAELGLPPDPEGRNLYRYFTASFLPAAFGESEMILPGTRCYRHVNSHPDDLPLPPWFAGLDPARPLVFAGFGTVVYSLPGSGEFVARVIEELGELDCTTILAVGSGADPARYAAPDNVRLVDFADQALILQSCDLFVTHGGLNSIKEALCLGVPMVALPVLDDHRHNAALCAGLGLSRTVPLTALTALTGPPAPPGPPEPYGSGAAGRARPLAAAVRAVLDDPAHRAAARRVQRHLHALPPVERLVDDLEALIATEEG</sequence>
<evidence type="ECO:0000256" key="2">
    <source>
        <dbReference type="ARBA" id="ARBA00022676"/>
    </source>
</evidence>
<dbReference type="Proteomes" id="UP000611554">
    <property type="component" value="Unassembled WGS sequence"/>
</dbReference>
<dbReference type="PROSITE" id="PS00375">
    <property type="entry name" value="UDPGT"/>
    <property type="match status" value="1"/>
</dbReference>
<reference evidence="7" key="1">
    <citation type="journal article" date="2019" name="Int. J. Syst. Evol. Microbiol.">
        <title>The Global Catalogue of Microorganisms (GCM) 10K type strain sequencing project: providing services to taxonomists for standard genome sequencing and annotation.</title>
        <authorList>
            <consortium name="The Broad Institute Genomics Platform"/>
            <consortium name="The Broad Institute Genome Sequencing Center for Infectious Disease"/>
            <person name="Wu L."/>
            <person name="Ma J."/>
        </authorList>
    </citation>
    <scope>NUCLEOTIDE SEQUENCE [LARGE SCALE GENOMIC DNA]</scope>
    <source>
        <strain evidence="7">JCM 3115</strain>
    </source>
</reference>
<organism evidence="6 7">
    <name type="scientific">Streptosporangium pseudovulgare</name>
    <dbReference type="NCBI Taxonomy" id="35765"/>
    <lineage>
        <taxon>Bacteria</taxon>
        <taxon>Bacillati</taxon>
        <taxon>Actinomycetota</taxon>
        <taxon>Actinomycetes</taxon>
        <taxon>Streptosporangiales</taxon>
        <taxon>Streptosporangiaceae</taxon>
        <taxon>Streptosporangium</taxon>
    </lineage>
</organism>
<evidence type="ECO:0000256" key="3">
    <source>
        <dbReference type="ARBA" id="ARBA00022679"/>
    </source>
</evidence>
<keyword evidence="7" id="KW-1185">Reference proteome</keyword>
<dbReference type="Gene3D" id="3.40.50.2000">
    <property type="entry name" value="Glycogen Phosphorylase B"/>
    <property type="match status" value="2"/>
</dbReference>
<evidence type="ECO:0000259" key="4">
    <source>
        <dbReference type="Pfam" id="PF06722"/>
    </source>
</evidence>
<dbReference type="InterPro" id="IPR048284">
    <property type="entry name" value="EryCIII-like_N"/>
</dbReference>
<feature type="domain" description="Erythromycin biosynthesis protein CIII-like N-terminal" evidence="5">
    <location>
        <begin position="23"/>
        <end position="140"/>
    </location>
</feature>
<evidence type="ECO:0000313" key="7">
    <source>
        <dbReference type="Proteomes" id="UP000611554"/>
    </source>
</evidence>
<dbReference type="EMBL" id="BMQJ01000016">
    <property type="protein sequence ID" value="GGQ19319.1"/>
    <property type="molecule type" value="Genomic_DNA"/>
</dbReference>
<dbReference type="SUPFAM" id="SSF53756">
    <property type="entry name" value="UDP-Glycosyltransferase/glycogen phosphorylase"/>
    <property type="match status" value="1"/>
</dbReference>
<dbReference type="InterPro" id="IPR002213">
    <property type="entry name" value="UDP_glucos_trans"/>
</dbReference>
<dbReference type="CDD" id="cd03784">
    <property type="entry name" value="GT1_Gtf-like"/>
    <property type="match status" value="1"/>
</dbReference>
<keyword evidence="2" id="KW-0328">Glycosyltransferase</keyword>
<dbReference type="InterPro" id="IPR050426">
    <property type="entry name" value="Glycosyltransferase_28"/>
</dbReference>
<evidence type="ECO:0008006" key="8">
    <source>
        <dbReference type="Google" id="ProtNLM"/>
    </source>
</evidence>
<dbReference type="InterPro" id="IPR035595">
    <property type="entry name" value="UDP_glycos_trans_CS"/>
</dbReference>
<name>A0ABQ2R8I6_9ACTN</name>
<dbReference type="PANTHER" id="PTHR48050">
    <property type="entry name" value="STEROL 3-BETA-GLUCOSYLTRANSFERASE"/>
    <property type="match status" value="1"/>
</dbReference>
<gene>
    <name evidence="6" type="ORF">GCM10010140_57030</name>
</gene>
<evidence type="ECO:0000256" key="1">
    <source>
        <dbReference type="ARBA" id="ARBA00006962"/>
    </source>
</evidence>
<proteinExistence type="inferred from homology"/>
<feature type="domain" description="Erythromycin biosynthesis protein CIII-like C-terminal" evidence="4">
    <location>
        <begin position="248"/>
        <end position="337"/>
    </location>
</feature>
<keyword evidence="3" id="KW-0808">Transferase</keyword>
<dbReference type="Pfam" id="PF21036">
    <property type="entry name" value="EryCIII-like_N"/>
    <property type="match status" value="1"/>
</dbReference>
<dbReference type="PANTHER" id="PTHR48050:SF13">
    <property type="entry name" value="STEROL 3-BETA-GLUCOSYLTRANSFERASE UGT80A2"/>
    <property type="match status" value="1"/>
</dbReference>
<comment type="caution">
    <text evidence="6">The sequence shown here is derived from an EMBL/GenBank/DDBJ whole genome shotgun (WGS) entry which is preliminary data.</text>
</comment>
<protein>
    <recommendedName>
        <fullName evidence="8">Glycosyltransferase</fullName>
    </recommendedName>
</protein>
<dbReference type="RefSeq" id="WP_189249544.1">
    <property type="nucleotide sequence ID" value="NZ_BMQJ01000016.1"/>
</dbReference>
<accession>A0ABQ2R8I6</accession>
<dbReference type="InterPro" id="IPR010610">
    <property type="entry name" value="EryCIII-like_C"/>
</dbReference>
<evidence type="ECO:0000313" key="6">
    <source>
        <dbReference type="EMBL" id="GGQ19319.1"/>
    </source>
</evidence>